<evidence type="ECO:0000313" key="3">
    <source>
        <dbReference type="Proteomes" id="UP000254000"/>
    </source>
</evidence>
<keyword evidence="3" id="KW-1185">Reference proteome</keyword>
<name>A0A369M7R0_9ACTN</name>
<dbReference type="GeneID" id="78358136"/>
<keyword evidence="1" id="KW-1133">Transmembrane helix</keyword>
<comment type="caution">
    <text evidence="2">The sequence shown here is derived from an EMBL/GenBank/DDBJ whole genome shotgun (WGS) entry which is preliminary data.</text>
</comment>
<dbReference type="AlphaFoldDB" id="A0A369M7R0"/>
<dbReference type="RefSeq" id="WP_114568059.1">
    <property type="nucleotide sequence ID" value="NZ_CABMMS010000001.1"/>
</dbReference>
<keyword evidence="1" id="KW-0472">Membrane</keyword>
<evidence type="ECO:0000313" key="2">
    <source>
        <dbReference type="EMBL" id="RDB66909.1"/>
    </source>
</evidence>
<reference evidence="2 3" key="1">
    <citation type="journal article" date="2018" name="Elife">
        <title>Discovery and characterization of a prevalent human gut bacterial enzyme sufficient for the inactivation of a family of plant toxins.</title>
        <authorList>
            <person name="Koppel N."/>
            <person name="Bisanz J.E."/>
            <person name="Pandelia M.E."/>
            <person name="Turnbaugh P.J."/>
            <person name="Balskus E.P."/>
        </authorList>
    </citation>
    <scope>NUCLEOTIDE SEQUENCE [LARGE SCALE GENOMIC DNA]</scope>
    <source>
        <strain evidence="2 3">3C</strain>
    </source>
</reference>
<protein>
    <submittedName>
        <fullName evidence="2">Uncharacterized protein</fullName>
    </submittedName>
</protein>
<keyword evidence="1" id="KW-0812">Transmembrane</keyword>
<organism evidence="2 3">
    <name type="scientific">Gordonibacter pamelaeae</name>
    <dbReference type="NCBI Taxonomy" id="471189"/>
    <lineage>
        <taxon>Bacteria</taxon>
        <taxon>Bacillati</taxon>
        <taxon>Actinomycetota</taxon>
        <taxon>Coriobacteriia</taxon>
        <taxon>Eggerthellales</taxon>
        <taxon>Eggerthellaceae</taxon>
        <taxon>Gordonibacter</taxon>
    </lineage>
</organism>
<sequence length="124" mass="12736">MGCRKRIIATLRSTAGETITEVLVGVLIVGLATVVLATMINVATQVSLTSTAALQGAYEQTGGIDAATGSASAASRAQVVGTSSSWDGSLSWEPQVQLITSNDSDANGYSFQRYELPEPAQGGN</sequence>
<evidence type="ECO:0000256" key="1">
    <source>
        <dbReference type="SAM" id="Phobius"/>
    </source>
</evidence>
<accession>A0A369M7R0</accession>
<gene>
    <name evidence="2" type="ORF">C1877_00165</name>
</gene>
<dbReference type="EMBL" id="PPTS01000001">
    <property type="protein sequence ID" value="RDB66909.1"/>
    <property type="molecule type" value="Genomic_DNA"/>
</dbReference>
<proteinExistence type="predicted"/>
<feature type="transmembrane region" description="Helical" evidence="1">
    <location>
        <begin position="21"/>
        <end position="40"/>
    </location>
</feature>
<dbReference type="Proteomes" id="UP000254000">
    <property type="component" value="Unassembled WGS sequence"/>
</dbReference>